<feature type="region of interest" description="Disordered" evidence="13">
    <location>
        <begin position="1"/>
        <end position="21"/>
    </location>
</feature>
<dbReference type="PANTHER" id="PTHR45436:SF14">
    <property type="entry name" value="SENSOR PROTEIN QSEC"/>
    <property type="match status" value="1"/>
</dbReference>
<dbReference type="SMART" id="SM00387">
    <property type="entry name" value="HATPase_c"/>
    <property type="match status" value="1"/>
</dbReference>
<keyword evidence="18" id="KW-1185">Reference proteome</keyword>
<evidence type="ECO:0000256" key="7">
    <source>
        <dbReference type="ARBA" id="ARBA00022741"/>
    </source>
</evidence>
<evidence type="ECO:0000256" key="9">
    <source>
        <dbReference type="ARBA" id="ARBA00022840"/>
    </source>
</evidence>
<evidence type="ECO:0000256" key="1">
    <source>
        <dbReference type="ARBA" id="ARBA00000085"/>
    </source>
</evidence>
<keyword evidence="11" id="KW-0902">Two-component regulatory system</keyword>
<dbReference type="EMBL" id="CP011129">
    <property type="protein sequence ID" value="ALN78202.1"/>
    <property type="molecule type" value="Genomic_DNA"/>
</dbReference>
<evidence type="ECO:0000256" key="8">
    <source>
        <dbReference type="ARBA" id="ARBA00022777"/>
    </source>
</evidence>
<dbReference type="EC" id="2.7.13.3" evidence="3"/>
<evidence type="ECO:0000256" key="4">
    <source>
        <dbReference type="ARBA" id="ARBA00022553"/>
    </source>
</evidence>
<dbReference type="InterPro" id="IPR003660">
    <property type="entry name" value="HAMP_dom"/>
</dbReference>
<keyword evidence="6 14" id="KW-0812">Transmembrane</keyword>
<dbReference type="InterPro" id="IPR036890">
    <property type="entry name" value="HATPase_C_sf"/>
</dbReference>
<proteinExistence type="predicted"/>
<dbReference type="KEGG" id="laq:GLA29479_1332"/>
<feature type="transmembrane region" description="Helical" evidence="14">
    <location>
        <begin position="31"/>
        <end position="50"/>
    </location>
</feature>
<comment type="catalytic activity">
    <reaction evidence="1">
        <text>ATP + protein L-histidine = ADP + protein N-phospho-L-histidine.</text>
        <dbReference type="EC" id="2.7.13.3"/>
    </reaction>
</comment>
<keyword evidence="5" id="KW-0808">Transferase</keyword>
<gene>
    <name evidence="17" type="ORF">LA76x_0040</name>
</gene>
<dbReference type="GO" id="GO:0000155">
    <property type="term" value="F:phosphorelay sensor kinase activity"/>
    <property type="evidence" value="ECO:0007669"/>
    <property type="project" value="InterPro"/>
</dbReference>
<evidence type="ECO:0000256" key="11">
    <source>
        <dbReference type="ARBA" id="ARBA00023012"/>
    </source>
</evidence>
<dbReference type="Gene3D" id="1.10.287.130">
    <property type="match status" value="1"/>
</dbReference>
<dbReference type="PROSITE" id="PS50885">
    <property type="entry name" value="HAMP"/>
    <property type="match status" value="1"/>
</dbReference>
<dbReference type="Pfam" id="PF02518">
    <property type="entry name" value="HATPase_c"/>
    <property type="match status" value="1"/>
</dbReference>
<name>A0A0S2F3U7_LYSAN</name>
<dbReference type="PANTHER" id="PTHR45436">
    <property type="entry name" value="SENSOR HISTIDINE KINASE YKOH"/>
    <property type="match status" value="1"/>
</dbReference>
<dbReference type="Proteomes" id="UP000060787">
    <property type="component" value="Chromosome"/>
</dbReference>
<evidence type="ECO:0000256" key="13">
    <source>
        <dbReference type="SAM" id="MobiDB-lite"/>
    </source>
</evidence>
<comment type="subcellular location">
    <subcellularLocation>
        <location evidence="2">Membrane</location>
        <topology evidence="2">Multi-pass membrane protein</topology>
    </subcellularLocation>
</comment>
<dbReference type="PRINTS" id="PR00344">
    <property type="entry name" value="BCTRLSENSOR"/>
</dbReference>
<evidence type="ECO:0000256" key="10">
    <source>
        <dbReference type="ARBA" id="ARBA00022989"/>
    </source>
</evidence>
<dbReference type="GO" id="GO:0005524">
    <property type="term" value="F:ATP binding"/>
    <property type="evidence" value="ECO:0007669"/>
    <property type="project" value="UniProtKB-KW"/>
</dbReference>
<dbReference type="CDD" id="cd00082">
    <property type="entry name" value="HisKA"/>
    <property type="match status" value="1"/>
</dbReference>
<dbReference type="InterPro" id="IPR005467">
    <property type="entry name" value="His_kinase_dom"/>
</dbReference>
<keyword evidence="8" id="KW-0418">Kinase</keyword>
<evidence type="ECO:0000256" key="12">
    <source>
        <dbReference type="ARBA" id="ARBA00023136"/>
    </source>
</evidence>
<feature type="domain" description="HAMP" evidence="16">
    <location>
        <begin position="200"/>
        <end position="252"/>
    </location>
</feature>
<keyword evidence="9" id="KW-0067">ATP-binding</keyword>
<dbReference type="PATRIC" id="fig|84531.7.peg.1320"/>
<dbReference type="InterPro" id="IPR003594">
    <property type="entry name" value="HATPase_dom"/>
</dbReference>
<evidence type="ECO:0000256" key="5">
    <source>
        <dbReference type="ARBA" id="ARBA00022679"/>
    </source>
</evidence>
<reference evidence="17 18" key="1">
    <citation type="journal article" date="2015" name="BMC Genomics">
        <title>Comparative genomics and metabolic profiling of the genus Lysobacter.</title>
        <authorList>
            <person name="de Bruijn I."/>
            <person name="Cheng X."/>
            <person name="de Jager V."/>
            <person name="Exposito R.G."/>
            <person name="Watrous J."/>
            <person name="Patel N."/>
            <person name="Postma J."/>
            <person name="Dorrestein P.C."/>
            <person name="Kobayashi D."/>
            <person name="Raaijmakers J.M."/>
        </authorList>
    </citation>
    <scope>NUCLEOTIDE SEQUENCE [LARGE SCALE GENOMIC DNA]</scope>
    <source>
        <strain evidence="17 18">76</strain>
    </source>
</reference>
<accession>A0A0S2F3U7</accession>
<evidence type="ECO:0000313" key="18">
    <source>
        <dbReference type="Proteomes" id="UP000060787"/>
    </source>
</evidence>
<dbReference type="OrthoDB" id="9804645at2"/>
<dbReference type="InterPro" id="IPR004358">
    <property type="entry name" value="Sig_transdc_His_kin-like_C"/>
</dbReference>
<dbReference type="KEGG" id="lab:LA76x_0040"/>
<keyword evidence="7" id="KW-0547">Nucleotide-binding</keyword>
<sequence>MSAPAAPAPATPAPAAPAAVADKRCRGTRSLRWRLTFVLIKSVLLAWFVWMGCQIWQLGREHTGFLDNSLREIAEQVLASMPEGLERLPSRDPKRVTVPVAADRKMSFQVWAQGRNVVYSAAAPLEPLKPDFRDGFARREIHGERWQVYSLTDRQRGLVVQVGRTKQMAIQELQGWILGSLLAAALILVVFGLAMWMVIGRSLRPLTTLRDTLRQRPPLDLTPLPSAELPNEFRPLVDAFNSQLERVDTAVQHERRFIADAAHELRTPLAVLSTHAELALRADTLEEKNAALLRLRAGVQRSARLSEQLLDLARLDAGEESVRLAPLDLSDLIVLVIRDFETLARERRQRITLRAEPTRLLGDVDQLGILLRNLIDNAVRHAGADGTIAVSCHADGDDAVALCVADNGPGVAVDDCQRIFDRFYRAPGSPDGGSGIGLSLVARIAQTHGARIECGEGLERGAEDPRGPGRGFEVRVVFPAAPVV</sequence>
<dbReference type="SUPFAM" id="SSF55874">
    <property type="entry name" value="ATPase domain of HSP90 chaperone/DNA topoisomerase II/histidine kinase"/>
    <property type="match status" value="1"/>
</dbReference>
<dbReference type="AlphaFoldDB" id="A0A0S2F3U7"/>
<evidence type="ECO:0000313" key="17">
    <source>
        <dbReference type="EMBL" id="ALN78202.1"/>
    </source>
</evidence>
<dbReference type="SUPFAM" id="SSF47384">
    <property type="entry name" value="Homodimeric domain of signal transducing histidine kinase"/>
    <property type="match status" value="1"/>
</dbReference>
<evidence type="ECO:0000256" key="6">
    <source>
        <dbReference type="ARBA" id="ARBA00022692"/>
    </source>
</evidence>
<dbReference type="PROSITE" id="PS50109">
    <property type="entry name" value="HIS_KIN"/>
    <property type="match status" value="1"/>
</dbReference>
<dbReference type="InterPro" id="IPR036097">
    <property type="entry name" value="HisK_dim/P_sf"/>
</dbReference>
<evidence type="ECO:0000259" key="15">
    <source>
        <dbReference type="PROSITE" id="PS50109"/>
    </source>
</evidence>
<dbReference type="RefSeq" id="WP_057971058.1">
    <property type="nucleotide sequence ID" value="NZ_CP011129.1"/>
</dbReference>
<evidence type="ECO:0000256" key="14">
    <source>
        <dbReference type="SAM" id="Phobius"/>
    </source>
</evidence>
<dbReference type="InterPro" id="IPR003661">
    <property type="entry name" value="HisK_dim/P_dom"/>
</dbReference>
<dbReference type="STRING" id="84531.LA76x_0040"/>
<evidence type="ECO:0000256" key="2">
    <source>
        <dbReference type="ARBA" id="ARBA00004141"/>
    </source>
</evidence>
<feature type="compositionally biased region" description="Pro residues" evidence="13">
    <location>
        <begin position="1"/>
        <end position="15"/>
    </location>
</feature>
<dbReference type="SMART" id="SM00388">
    <property type="entry name" value="HisKA"/>
    <property type="match status" value="1"/>
</dbReference>
<dbReference type="Pfam" id="PF00512">
    <property type="entry name" value="HisKA"/>
    <property type="match status" value="1"/>
</dbReference>
<keyword evidence="4" id="KW-0597">Phosphoprotein</keyword>
<keyword evidence="12 14" id="KW-0472">Membrane</keyword>
<dbReference type="InterPro" id="IPR050428">
    <property type="entry name" value="TCS_sensor_his_kinase"/>
</dbReference>
<dbReference type="Gene3D" id="3.30.565.10">
    <property type="entry name" value="Histidine kinase-like ATPase, C-terminal domain"/>
    <property type="match status" value="1"/>
</dbReference>
<dbReference type="GO" id="GO:0005886">
    <property type="term" value="C:plasma membrane"/>
    <property type="evidence" value="ECO:0007669"/>
    <property type="project" value="TreeGrafter"/>
</dbReference>
<feature type="domain" description="Histidine kinase" evidence="15">
    <location>
        <begin position="260"/>
        <end position="482"/>
    </location>
</feature>
<protein>
    <recommendedName>
        <fullName evidence="3">histidine kinase</fullName>
        <ecNumber evidence="3">2.7.13.3</ecNumber>
    </recommendedName>
</protein>
<organism evidence="17 18">
    <name type="scientific">Lysobacter antibioticus</name>
    <dbReference type="NCBI Taxonomy" id="84531"/>
    <lineage>
        <taxon>Bacteria</taxon>
        <taxon>Pseudomonadati</taxon>
        <taxon>Pseudomonadota</taxon>
        <taxon>Gammaproteobacteria</taxon>
        <taxon>Lysobacterales</taxon>
        <taxon>Lysobacteraceae</taxon>
        <taxon>Lysobacter</taxon>
    </lineage>
</organism>
<evidence type="ECO:0000256" key="3">
    <source>
        <dbReference type="ARBA" id="ARBA00012438"/>
    </source>
</evidence>
<feature type="transmembrane region" description="Helical" evidence="14">
    <location>
        <begin position="176"/>
        <end position="199"/>
    </location>
</feature>
<dbReference type="eggNOG" id="COG2205">
    <property type="taxonomic scope" value="Bacteria"/>
</dbReference>
<keyword evidence="10 14" id="KW-1133">Transmembrane helix</keyword>
<evidence type="ECO:0000259" key="16">
    <source>
        <dbReference type="PROSITE" id="PS50885"/>
    </source>
</evidence>